<dbReference type="PROSITE" id="PS00237">
    <property type="entry name" value="G_PROTEIN_RECEP_F1_1"/>
    <property type="match status" value="1"/>
</dbReference>
<dbReference type="PRINTS" id="PR00237">
    <property type="entry name" value="GPCRRHODOPSN"/>
</dbReference>
<evidence type="ECO:0000256" key="7">
    <source>
        <dbReference type="SAM" id="Phobius"/>
    </source>
</evidence>
<dbReference type="GO" id="GO:0004930">
    <property type="term" value="F:G protein-coupled receptor activity"/>
    <property type="evidence" value="ECO:0007669"/>
    <property type="project" value="UniProtKB-KW"/>
</dbReference>
<dbReference type="PROSITE" id="PS50262">
    <property type="entry name" value="G_PROTEIN_RECEP_F1_2"/>
    <property type="match status" value="1"/>
</dbReference>
<dbReference type="Proteomes" id="UP000694844">
    <property type="component" value="Chromosome 5"/>
</dbReference>
<organism evidence="9 10">
    <name type="scientific">Crassostrea virginica</name>
    <name type="common">Eastern oyster</name>
    <dbReference type="NCBI Taxonomy" id="6565"/>
    <lineage>
        <taxon>Eukaryota</taxon>
        <taxon>Metazoa</taxon>
        <taxon>Spiralia</taxon>
        <taxon>Lophotrochozoa</taxon>
        <taxon>Mollusca</taxon>
        <taxon>Bivalvia</taxon>
        <taxon>Autobranchia</taxon>
        <taxon>Pteriomorphia</taxon>
        <taxon>Ostreida</taxon>
        <taxon>Ostreoidea</taxon>
        <taxon>Ostreidae</taxon>
        <taxon>Crassostrea</taxon>
    </lineage>
</organism>
<keyword evidence="3 6" id="KW-0812">Transmembrane</keyword>
<name>A0A8B8EWZ5_CRAVI</name>
<dbReference type="GeneID" id="111137119"/>
<dbReference type="PANTHER" id="PTHR22750">
    <property type="entry name" value="G-PROTEIN COUPLED RECEPTOR"/>
    <property type="match status" value="1"/>
</dbReference>
<dbReference type="AlphaFoldDB" id="A0A8B8EWZ5"/>
<dbReference type="SMART" id="SM01381">
    <property type="entry name" value="7TM_GPCR_Srsx"/>
    <property type="match status" value="1"/>
</dbReference>
<keyword evidence="6" id="KW-0807">Transducer</keyword>
<evidence type="ECO:0000259" key="8">
    <source>
        <dbReference type="PROSITE" id="PS50262"/>
    </source>
</evidence>
<evidence type="ECO:0000256" key="1">
    <source>
        <dbReference type="ARBA" id="ARBA00004651"/>
    </source>
</evidence>
<dbReference type="Gene3D" id="1.20.1070.10">
    <property type="entry name" value="Rhodopsin 7-helix transmembrane proteins"/>
    <property type="match status" value="1"/>
</dbReference>
<evidence type="ECO:0000256" key="4">
    <source>
        <dbReference type="ARBA" id="ARBA00022989"/>
    </source>
</evidence>
<feature type="transmembrane region" description="Helical" evidence="7">
    <location>
        <begin position="202"/>
        <end position="225"/>
    </location>
</feature>
<evidence type="ECO:0000256" key="5">
    <source>
        <dbReference type="ARBA" id="ARBA00023136"/>
    </source>
</evidence>
<dbReference type="InterPro" id="IPR017452">
    <property type="entry name" value="GPCR_Rhodpsn_7TM"/>
</dbReference>
<feature type="transmembrane region" description="Helical" evidence="7">
    <location>
        <begin position="161"/>
        <end position="182"/>
    </location>
</feature>
<dbReference type="Pfam" id="PF00001">
    <property type="entry name" value="7tm_1"/>
    <property type="match status" value="1"/>
</dbReference>
<feature type="transmembrane region" description="Helical" evidence="7">
    <location>
        <begin position="54"/>
        <end position="74"/>
    </location>
</feature>
<keyword evidence="4 7" id="KW-1133">Transmembrane helix</keyword>
<proteinExistence type="inferred from homology"/>
<accession>A0A8B8EWZ5</accession>
<evidence type="ECO:0000256" key="6">
    <source>
        <dbReference type="RuleBase" id="RU000688"/>
    </source>
</evidence>
<feature type="transmembrane region" description="Helical" evidence="7">
    <location>
        <begin position="118"/>
        <end position="140"/>
    </location>
</feature>
<feature type="transmembrane region" description="Helical" evidence="7">
    <location>
        <begin position="302"/>
        <end position="324"/>
    </location>
</feature>
<evidence type="ECO:0000256" key="2">
    <source>
        <dbReference type="ARBA" id="ARBA00022475"/>
    </source>
</evidence>
<evidence type="ECO:0000256" key="3">
    <source>
        <dbReference type="ARBA" id="ARBA00022692"/>
    </source>
</evidence>
<feature type="transmembrane region" description="Helical" evidence="7">
    <location>
        <begin position="86"/>
        <end position="106"/>
    </location>
</feature>
<sequence>MGSHRCLNAFLEMPATLPPNAWIEIIQPKLEHETSVMTCVSKADNVHERIKEAILIPLTILIIGINVSILFLVVMDKRFHNPKVAFISTLGVADLLVGVVSVGTLLTRANEKNYDTCLIRIGFTISTCVASILSLMCIALERFIAITYSLNYKSVVSKNRVIGTITAVWVLSMVVGFLPLVGWRNEHYFQYCSYLYVLPPNYIISITVVGAILPFSIMFVIYIKLYRNARFHIKRIEALENIMVVESTRRNMGILRLSSRSWRSLKTMIYVFGCVLVTWSPFFIATFVQITVGQDMCVLKDIVGTHLLVLGFSNSFLNPLIYVLRTKDFQEKVKERFERCKLCAVYSPDNNNE</sequence>
<feature type="transmembrane region" description="Helical" evidence="7">
    <location>
        <begin position="269"/>
        <end position="290"/>
    </location>
</feature>
<keyword evidence="9" id="KW-1185">Reference proteome</keyword>
<comment type="similarity">
    <text evidence="6">Belongs to the G-protein coupled receptor 1 family.</text>
</comment>
<dbReference type="SUPFAM" id="SSF81321">
    <property type="entry name" value="Family A G protein-coupled receptor-like"/>
    <property type="match status" value="1"/>
</dbReference>
<dbReference type="RefSeq" id="XP_022344123.1">
    <property type="nucleotide sequence ID" value="XM_022488415.1"/>
</dbReference>
<keyword evidence="2" id="KW-1003">Cell membrane</keyword>
<keyword evidence="6" id="KW-0297">G-protein coupled receptor</keyword>
<dbReference type="OrthoDB" id="10011551at2759"/>
<feature type="domain" description="G-protein coupled receptors family 1 profile" evidence="8">
    <location>
        <begin position="65"/>
        <end position="322"/>
    </location>
</feature>
<keyword evidence="6" id="KW-0675">Receptor</keyword>
<dbReference type="GO" id="GO:0005886">
    <property type="term" value="C:plasma membrane"/>
    <property type="evidence" value="ECO:0007669"/>
    <property type="project" value="UniProtKB-SubCell"/>
</dbReference>
<reference evidence="10" key="1">
    <citation type="submission" date="2025-08" db="UniProtKB">
        <authorList>
            <consortium name="RefSeq"/>
        </authorList>
    </citation>
    <scope>IDENTIFICATION</scope>
    <source>
        <tissue evidence="10">Whole sample</tissue>
    </source>
</reference>
<dbReference type="KEGG" id="cvn:111137119"/>
<gene>
    <name evidence="10" type="primary">LOC111137119</name>
</gene>
<keyword evidence="5 7" id="KW-0472">Membrane</keyword>
<evidence type="ECO:0000313" key="9">
    <source>
        <dbReference type="Proteomes" id="UP000694844"/>
    </source>
</evidence>
<dbReference type="InterPro" id="IPR000276">
    <property type="entry name" value="GPCR_Rhodpsn"/>
</dbReference>
<evidence type="ECO:0000313" key="10">
    <source>
        <dbReference type="RefSeq" id="XP_022344123.1"/>
    </source>
</evidence>
<protein>
    <submittedName>
        <fullName evidence="10">Sphingosine 1-phosphate receptor 1-like</fullName>
    </submittedName>
</protein>
<comment type="subcellular location">
    <subcellularLocation>
        <location evidence="1">Cell membrane</location>
        <topology evidence="1">Multi-pass membrane protein</topology>
    </subcellularLocation>
</comment>